<dbReference type="EMBL" id="BNCD01000006">
    <property type="protein sequence ID" value="GHH77122.1"/>
    <property type="molecule type" value="Genomic_DNA"/>
</dbReference>
<dbReference type="SUPFAM" id="SSF51294">
    <property type="entry name" value="Hedgehog/intein (Hint) domain"/>
    <property type="match status" value="1"/>
</dbReference>
<evidence type="ECO:0008006" key="4">
    <source>
        <dbReference type="Google" id="ProtNLM"/>
    </source>
</evidence>
<reference evidence="2" key="1">
    <citation type="journal article" date="2014" name="Int. J. Syst. Evol. Microbiol.">
        <title>Complete genome sequence of Corynebacterium casei LMG S-19264T (=DSM 44701T), isolated from a smear-ripened cheese.</title>
        <authorList>
            <consortium name="US DOE Joint Genome Institute (JGI-PGF)"/>
            <person name="Walter F."/>
            <person name="Albersmeier A."/>
            <person name="Kalinowski J."/>
            <person name="Ruckert C."/>
        </authorList>
    </citation>
    <scope>NUCLEOTIDE SEQUENCE</scope>
    <source>
        <strain evidence="2">JCM 5069</strain>
    </source>
</reference>
<proteinExistence type="predicted"/>
<dbReference type="InterPro" id="IPR036844">
    <property type="entry name" value="Hint_dom_sf"/>
</dbReference>
<protein>
    <recommendedName>
        <fullName evidence="4">Intein C-terminal splicing domain-containing protein</fullName>
    </recommendedName>
</protein>
<dbReference type="Pfam" id="PF07591">
    <property type="entry name" value="PT-HINT"/>
    <property type="match status" value="1"/>
</dbReference>
<reference evidence="2" key="2">
    <citation type="submission" date="2020-09" db="EMBL/GenBank/DDBJ databases">
        <authorList>
            <person name="Sun Q."/>
            <person name="Ohkuma M."/>
        </authorList>
    </citation>
    <scope>NUCLEOTIDE SEQUENCE</scope>
    <source>
        <strain evidence="2">JCM 5069</strain>
    </source>
</reference>
<sequence length="248" mass="26416">MGVGDEVAATDPETGESGPRTVTAVIEGTGAKHLTEITLAVYGPGGSGVSGGFGGGTSTTVTATDGHPFWVPALHRWVRASDLELGQWLQTSAGTWIQITAIRHHTRQATVHNLTVSGLHTYYVLAGETPVLVHNSNCDVSDLASKIDVENISMTKTVENHTWDIAGTRDVDAPNFGKAARPYMNGNNGLLLREIMEGSAPRMDSRGAPGVVEWRTPGTMNGSNGIWELNIDANSNRIVHFLFKSTKG</sequence>
<dbReference type="NCBIfam" id="TIGR01443">
    <property type="entry name" value="intein_Cterm"/>
    <property type="match status" value="1"/>
</dbReference>
<dbReference type="InterPro" id="IPR030934">
    <property type="entry name" value="Intein_C"/>
</dbReference>
<evidence type="ECO:0000313" key="2">
    <source>
        <dbReference type="EMBL" id="GHH77122.1"/>
    </source>
</evidence>
<dbReference type="AlphaFoldDB" id="A0A919G2Q3"/>
<name>A0A919G2Q3_9ACTN</name>
<gene>
    <name evidence="2" type="ORF">GCM10018793_24420</name>
</gene>
<organism evidence="2 3">
    <name type="scientific">Streptomyces sulfonofaciens</name>
    <dbReference type="NCBI Taxonomy" id="68272"/>
    <lineage>
        <taxon>Bacteria</taxon>
        <taxon>Bacillati</taxon>
        <taxon>Actinomycetota</taxon>
        <taxon>Actinomycetes</taxon>
        <taxon>Kitasatosporales</taxon>
        <taxon>Streptomycetaceae</taxon>
        <taxon>Streptomyces</taxon>
    </lineage>
</organism>
<evidence type="ECO:0000256" key="1">
    <source>
        <dbReference type="SAM" id="MobiDB-lite"/>
    </source>
</evidence>
<comment type="caution">
    <text evidence="2">The sequence shown here is derived from an EMBL/GenBank/DDBJ whole genome shotgun (WGS) entry which is preliminary data.</text>
</comment>
<keyword evidence="3" id="KW-1185">Reference proteome</keyword>
<accession>A0A919G2Q3</accession>
<feature type="region of interest" description="Disordered" evidence="1">
    <location>
        <begin position="1"/>
        <end position="20"/>
    </location>
</feature>
<dbReference type="Proteomes" id="UP000603708">
    <property type="component" value="Unassembled WGS sequence"/>
</dbReference>
<evidence type="ECO:0000313" key="3">
    <source>
        <dbReference type="Proteomes" id="UP000603708"/>
    </source>
</evidence>
<dbReference type="Gene3D" id="2.170.16.10">
    <property type="entry name" value="Hedgehog/Intein (Hint) domain"/>
    <property type="match status" value="1"/>
</dbReference>